<dbReference type="Pfam" id="PF08334">
    <property type="entry name" value="T2SSG"/>
    <property type="match status" value="1"/>
</dbReference>
<dbReference type="InterPro" id="IPR013545">
    <property type="entry name" value="T2SS_protein-GspG_C"/>
</dbReference>
<evidence type="ECO:0000259" key="2">
    <source>
        <dbReference type="Pfam" id="PF08334"/>
    </source>
</evidence>
<reference evidence="4" key="1">
    <citation type="submission" date="2015-05" db="EMBL/GenBank/DDBJ databases">
        <title>Draft genome sequencing of a biphenyl-degrading bacterium, Pseudomonas balearica KF707 (=NBRC110670).</title>
        <authorList>
            <person name="Kimura N."/>
            <person name="Hirose J."/>
            <person name="Watanabe T."/>
            <person name="Suenaga H."/>
            <person name="Fujihara H."/>
            <person name="Noguchi M."/>
            <person name="Hashimoto M."/>
            <person name="Shimodaira J."/>
            <person name="Tsuchikane K."/>
            <person name="Hosoyama A."/>
            <person name="Yamazoe A."/>
            <person name="Fujita N."/>
            <person name="Furukawa K."/>
        </authorList>
    </citation>
    <scope>NUCLEOTIDE SEQUENCE [LARGE SCALE GENOMIC DNA]</scope>
    <source>
        <strain evidence="4">DSM 10086 / NBRC 110670 / KF707</strain>
    </source>
</reference>
<dbReference type="AlphaFoldDB" id="A0AAD1C3M2"/>
<dbReference type="KEGG" id="pfuw:KF707C_42630"/>
<dbReference type="Proteomes" id="UP000218554">
    <property type="component" value="Chromosome"/>
</dbReference>
<proteinExistence type="predicted"/>
<dbReference type="InterPro" id="IPR045584">
    <property type="entry name" value="Pilin-like"/>
</dbReference>
<reference evidence="3 4" key="2">
    <citation type="journal article" date="2017" name="Int. J. Syst. Evol. Microbiol.">
        <title>Pseudomonas furukawaii sp. nov., a polychlorinated biphenyl-degrading bacterium isolated from biphenyl-contaminated soil in Japan.</title>
        <authorList>
            <person name="Kimura N."/>
            <person name="Watanabe T."/>
            <person name="Suenaga H."/>
            <person name="Fujihara H."/>
            <person name="Futagami T."/>
            <person name="Goto M."/>
            <person name="Hanada S."/>
            <person name="Hirose J."/>
        </authorList>
    </citation>
    <scope>NUCLEOTIDE SEQUENCE [LARGE SCALE GENOMIC DNA]</scope>
    <source>
        <strain evidence="4">DSM 10086 / NBRC 110670 / KF707</strain>
    </source>
</reference>
<dbReference type="EMBL" id="AP014862">
    <property type="protein sequence ID" value="BAU75951.1"/>
    <property type="molecule type" value="Genomic_DNA"/>
</dbReference>
<sequence length="117" mass="12537">MVKGLAACLGALRNALLALPRFFIATIPPRDLTVTRLGVTRSRIRAYWQAHGRLPPSLSDLPPTPGRDNATVDGWGRRILYRVTGDSIVTLSSLGADGAVGGTGQDEDISVHFDARD</sequence>
<name>A0AAD1C3M2_METFU</name>
<dbReference type="SUPFAM" id="SSF54523">
    <property type="entry name" value="Pili subunits"/>
    <property type="match status" value="1"/>
</dbReference>
<evidence type="ECO:0000313" key="4">
    <source>
        <dbReference type="Proteomes" id="UP000218554"/>
    </source>
</evidence>
<accession>A0AAD1C3M2</accession>
<dbReference type="RefSeq" id="WP_003450402.1">
    <property type="nucleotide sequence ID" value="NZ_CP086379.1"/>
</dbReference>
<organism evidence="3 4">
    <name type="scientific">Metapseudomonas furukawaii</name>
    <name type="common">Pseudomonas furukawaii</name>
    <dbReference type="NCBI Taxonomy" id="1149133"/>
    <lineage>
        <taxon>Bacteria</taxon>
        <taxon>Pseudomonadati</taxon>
        <taxon>Pseudomonadota</taxon>
        <taxon>Gammaproteobacteria</taxon>
        <taxon>Pseudomonadales</taxon>
        <taxon>Pseudomonadaceae</taxon>
        <taxon>Metapseudomonas</taxon>
    </lineage>
</organism>
<dbReference type="Gene3D" id="3.30.700.10">
    <property type="entry name" value="Glycoprotein, Type 4 Pilin"/>
    <property type="match status" value="1"/>
</dbReference>
<gene>
    <name evidence="3" type="ORF">KF707C_42630</name>
</gene>
<feature type="domain" description="Type II secretion system protein GspG C-terminal" evidence="2">
    <location>
        <begin position="70"/>
        <end position="110"/>
    </location>
</feature>
<protein>
    <recommendedName>
        <fullName evidence="2">Type II secretion system protein GspG C-terminal domain-containing protein</fullName>
    </recommendedName>
</protein>
<keyword evidence="4" id="KW-1185">Reference proteome</keyword>
<feature type="region of interest" description="Disordered" evidence="1">
    <location>
        <begin position="97"/>
        <end position="117"/>
    </location>
</feature>
<evidence type="ECO:0000313" key="3">
    <source>
        <dbReference type="EMBL" id="BAU75951.1"/>
    </source>
</evidence>
<evidence type="ECO:0000256" key="1">
    <source>
        <dbReference type="SAM" id="MobiDB-lite"/>
    </source>
</evidence>